<accession>A0A917PU02</accession>
<proteinExistence type="predicted"/>
<reference evidence="2" key="1">
    <citation type="journal article" date="2014" name="Int. J. Syst. Evol. Microbiol.">
        <title>Complete genome sequence of Corynebacterium casei LMG S-19264T (=DSM 44701T), isolated from a smear-ripened cheese.</title>
        <authorList>
            <consortium name="US DOE Joint Genome Institute (JGI-PGF)"/>
            <person name="Walter F."/>
            <person name="Albersmeier A."/>
            <person name="Kalinowski J."/>
            <person name="Ruckert C."/>
        </authorList>
    </citation>
    <scope>NUCLEOTIDE SEQUENCE</scope>
    <source>
        <strain evidence="2">CGMCC 1.8984</strain>
    </source>
</reference>
<dbReference type="InterPro" id="IPR036291">
    <property type="entry name" value="NAD(P)-bd_dom_sf"/>
</dbReference>
<sequence length="290" mass="29590">MTILVTAASGQLGRLVVDALLARGADPADVIATARDTSKLADVAARGIRTAELDYDRPETIAAALEGVDAVLLISGSEPGKRLDGHRNVIDAAKAAGVAKLVYTSAPHATTTNLVLTPDHKATEEAIAASGVPAVIVRHNWYTENYASDVSLAASTGVIASSVGDGRVASATRADFAEGAAVVLLEGGHLGQVYEFSGDDAWSFDDLADAASQIVGREVVYSPLTTEERLAGLQAAGLDEGTAGFVAALESGIREGALADADPTLARLIGRPTTPLVEGLRAVVRVGAAA</sequence>
<dbReference type="RefSeq" id="WP_188744486.1">
    <property type="nucleotide sequence ID" value="NZ_BAABFW010000050.1"/>
</dbReference>
<evidence type="ECO:0000313" key="2">
    <source>
        <dbReference type="EMBL" id="GGJ91837.1"/>
    </source>
</evidence>
<dbReference type="CDD" id="cd05269">
    <property type="entry name" value="TMR_SDR_a"/>
    <property type="match status" value="1"/>
</dbReference>
<evidence type="ECO:0000259" key="1">
    <source>
        <dbReference type="Pfam" id="PF13460"/>
    </source>
</evidence>
<dbReference type="SUPFAM" id="SSF51735">
    <property type="entry name" value="NAD(P)-binding Rossmann-fold domains"/>
    <property type="match status" value="1"/>
</dbReference>
<name>A0A917PU02_9MICO</name>
<protein>
    <submittedName>
        <fullName evidence="2">NAD(P)-dependent oxidoreductase</fullName>
    </submittedName>
</protein>
<dbReference type="Gene3D" id="3.40.50.720">
    <property type="entry name" value="NAD(P)-binding Rossmann-like Domain"/>
    <property type="match status" value="1"/>
</dbReference>
<dbReference type="Proteomes" id="UP000636956">
    <property type="component" value="Unassembled WGS sequence"/>
</dbReference>
<evidence type="ECO:0000313" key="3">
    <source>
        <dbReference type="Proteomes" id="UP000636956"/>
    </source>
</evidence>
<feature type="domain" description="NAD(P)-binding" evidence="1">
    <location>
        <begin position="8"/>
        <end position="178"/>
    </location>
</feature>
<dbReference type="Gene3D" id="3.90.25.10">
    <property type="entry name" value="UDP-galactose 4-epimerase, domain 1"/>
    <property type="match status" value="1"/>
</dbReference>
<reference evidence="2" key="2">
    <citation type="submission" date="2020-09" db="EMBL/GenBank/DDBJ databases">
        <authorList>
            <person name="Sun Q."/>
            <person name="Zhou Y."/>
        </authorList>
    </citation>
    <scope>NUCLEOTIDE SEQUENCE</scope>
    <source>
        <strain evidence="2">CGMCC 1.8984</strain>
    </source>
</reference>
<dbReference type="AlphaFoldDB" id="A0A917PU02"/>
<dbReference type="Pfam" id="PF13460">
    <property type="entry name" value="NAD_binding_10"/>
    <property type="match status" value="1"/>
</dbReference>
<dbReference type="InterPro" id="IPR016040">
    <property type="entry name" value="NAD(P)-bd_dom"/>
</dbReference>
<comment type="caution">
    <text evidence="2">The sequence shown here is derived from an EMBL/GenBank/DDBJ whole genome shotgun (WGS) entry which is preliminary data.</text>
</comment>
<dbReference type="PANTHER" id="PTHR47129">
    <property type="entry name" value="QUINONE OXIDOREDUCTASE 2"/>
    <property type="match status" value="1"/>
</dbReference>
<dbReference type="EMBL" id="BMMD01000025">
    <property type="protein sequence ID" value="GGJ91837.1"/>
    <property type="molecule type" value="Genomic_DNA"/>
</dbReference>
<dbReference type="InterPro" id="IPR052718">
    <property type="entry name" value="NmrA-type_oxidoreductase"/>
</dbReference>
<keyword evidence="3" id="KW-1185">Reference proteome</keyword>
<organism evidence="2 3">
    <name type="scientific">Agromyces bauzanensis</name>
    <dbReference type="NCBI Taxonomy" id="1308924"/>
    <lineage>
        <taxon>Bacteria</taxon>
        <taxon>Bacillati</taxon>
        <taxon>Actinomycetota</taxon>
        <taxon>Actinomycetes</taxon>
        <taxon>Micrococcales</taxon>
        <taxon>Microbacteriaceae</taxon>
        <taxon>Agromyces</taxon>
    </lineage>
</organism>
<dbReference type="PANTHER" id="PTHR47129:SF1">
    <property type="entry name" value="NMRA-LIKE DOMAIN-CONTAINING PROTEIN"/>
    <property type="match status" value="1"/>
</dbReference>
<gene>
    <name evidence="2" type="ORF">GCM10011372_32890</name>
</gene>